<dbReference type="Proteomes" id="UP000655208">
    <property type="component" value="Unassembled WGS sequence"/>
</dbReference>
<evidence type="ECO:0000313" key="10">
    <source>
        <dbReference type="EMBL" id="GGM02985.1"/>
    </source>
</evidence>
<dbReference type="InterPro" id="IPR006094">
    <property type="entry name" value="Oxid_FAD_bind_N"/>
</dbReference>
<protein>
    <submittedName>
        <fullName evidence="10">Oxidoreductase</fullName>
    </submittedName>
</protein>
<keyword evidence="11" id="KW-1185">Reference proteome</keyword>
<dbReference type="Gene3D" id="1.10.45.10">
    <property type="entry name" value="Vanillyl-alcohol Oxidase, Chain A, domain 4"/>
    <property type="match status" value="1"/>
</dbReference>
<dbReference type="SUPFAM" id="SSF55103">
    <property type="entry name" value="FAD-linked oxidases, C-terminal domain"/>
    <property type="match status" value="1"/>
</dbReference>
<dbReference type="SUPFAM" id="SSF56176">
    <property type="entry name" value="FAD-binding/transporter-associated domain-like"/>
    <property type="match status" value="1"/>
</dbReference>
<reference evidence="10" key="2">
    <citation type="submission" date="2020-09" db="EMBL/GenBank/DDBJ databases">
        <authorList>
            <person name="Sun Q."/>
            <person name="Zhou Y."/>
        </authorList>
    </citation>
    <scope>NUCLEOTIDE SEQUENCE</scope>
    <source>
        <strain evidence="10">CGMCC 4.7308</strain>
    </source>
</reference>
<dbReference type="PROSITE" id="PS51379">
    <property type="entry name" value="4FE4S_FER_2"/>
    <property type="match status" value="1"/>
</dbReference>
<dbReference type="GO" id="GO:0004458">
    <property type="term" value="F:D-lactate dehydrogenase (cytochrome) activity"/>
    <property type="evidence" value="ECO:0007669"/>
    <property type="project" value="TreeGrafter"/>
</dbReference>
<proteinExistence type="predicted"/>
<organism evidence="10 11">
    <name type="scientific">Nakamurella endophytica</name>
    <dbReference type="NCBI Taxonomy" id="1748367"/>
    <lineage>
        <taxon>Bacteria</taxon>
        <taxon>Bacillati</taxon>
        <taxon>Actinomycetota</taxon>
        <taxon>Actinomycetes</taxon>
        <taxon>Nakamurellales</taxon>
        <taxon>Nakamurellaceae</taxon>
        <taxon>Nakamurella</taxon>
    </lineage>
</organism>
<feature type="domain" description="FAD-binding PCMH-type" evidence="9">
    <location>
        <begin position="47"/>
        <end position="259"/>
    </location>
</feature>
<dbReference type="InterPro" id="IPR036318">
    <property type="entry name" value="FAD-bd_PCMH-like_sf"/>
</dbReference>
<evidence type="ECO:0000256" key="1">
    <source>
        <dbReference type="ARBA" id="ARBA00001974"/>
    </source>
</evidence>
<dbReference type="PANTHER" id="PTHR11748">
    <property type="entry name" value="D-LACTATE DEHYDROGENASE"/>
    <property type="match status" value="1"/>
</dbReference>
<dbReference type="Gene3D" id="3.30.70.2740">
    <property type="match status" value="1"/>
</dbReference>
<keyword evidence="7" id="KW-0411">Iron-sulfur</keyword>
<accession>A0A917WGU1</accession>
<keyword evidence="6" id="KW-0408">Iron</keyword>
<dbReference type="InterPro" id="IPR016169">
    <property type="entry name" value="FAD-bd_PCMH_sub2"/>
</dbReference>
<keyword evidence="4" id="KW-0274">FAD</keyword>
<evidence type="ECO:0000259" key="8">
    <source>
        <dbReference type="PROSITE" id="PS51379"/>
    </source>
</evidence>
<dbReference type="InterPro" id="IPR016171">
    <property type="entry name" value="Vanillyl_alc_oxidase_C-sub2"/>
</dbReference>
<evidence type="ECO:0000256" key="3">
    <source>
        <dbReference type="ARBA" id="ARBA00022723"/>
    </source>
</evidence>
<comment type="caution">
    <text evidence="10">The sequence shown here is derived from an EMBL/GenBank/DDBJ whole genome shotgun (WGS) entry which is preliminary data.</text>
</comment>
<reference evidence="10" key="1">
    <citation type="journal article" date="2014" name="Int. J. Syst. Evol. Microbiol.">
        <title>Complete genome sequence of Corynebacterium casei LMG S-19264T (=DSM 44701T), isolated from a smear-ripened cheese.</title>
        <authorList>
            <consortium name="US DOE Joint Genome Institute (JGI-PGF)"/>
            <person name="Walter F."/>
            <person name="Albersmeier A."/>
            <person name="Kalinowski J."/>
            <person name="Ruckert C."/>
        </authorList>
    </citation>
    <scope>NUCLEOTIDE SEQUENCE</scope>
    <source>
        <strain evidence="10">CGMCC 4.7308</strain>
    </source>
</reference>
<dbReference type="GO" id="GO:0008720">
    <property type="term" value="F:D-lactate dehydrogenase (NAD+) activity"/>
    <property type="evidence" value="ECO:0007669"/>
    <property type="project" value="TreeGrafter"/>
</dbReference>
<dbReference type="PANTHER" id="PTHR11748:SF119">
    <property type="entry name" value="D-2-HYDROXYGLUTARATE DEHYDROGENASE"/>
    <property type="match status" value="1"/>
</dbReference>
<name>A0A917WGU1_9ACTN</name>
<sequence length="973" mass="100704">MPPVPPVGSVTDPGTADVVAALRRVVRGDVDAGTRRRAEYSTDASNYRVVPQVVVQPLDTDDVLAVLDVARTTGTPLTCRGGGTSVAGNAVGPGIVLDLSRHLHRVLEVDPEAGTARVEPGVVLAALQRRVAPHGLRFGPDPSTHARATLGGMIGNNACGPHAVAHGRTADNVAALTVADGRGRVLDTRTPDAVPGLAELVDRNLATVRTSFGRFGRQVSGYSLEHLLPERGRDLSRALVGSEGTLAVVLDATVRLVRRVPATALAVLGYPDMPAAADAVPALLRHRPEAVEGLDSRLVDVVRRHRGAATVPALPRGAGWLMVETAGATEAEAVAGARAVAAAGAPLDSLVVPAGPVATALWRIREDGAGLAGRTPGGRPAWPGWEDAAVPPDRLGRYLREFDELAAAAGLTGIPYGHFGDGCVHVRLDLPLHDPARAAGDLTGFVRAAAELVVRHGGSLSGEHGDGRARGDLLPLMYPPAAIELFGAVKALFDPADVLNPGVLVRPDPVGAALRRPAARPTVPVGGWALREDGGDLTTAVHRCVGVGKCRADSTAAGGFMCPSYLATRDERDSTRGRARVLQELTNGTLVRDWTGPEVQESLELCLSCKACATDCPAGVDMARYKSEALYRRYRGRRRPASHYSLGALPRWLAVLDRLPRGTAAVANRALSGARTGALLRRAAGIDPRRALPALPARSFRRRGGGRRDAAAGGPAPLGPALLWVDTFSGGLDPDAAAAAVTVLTRAGHRVESPARAACCGLTWITTGQLDTARRRLRGLLDVLGPAVADGIPVVGLEPSCVAAVRSDLPELLPDDPRSAAVAGAVRTLAELLAGAPSAAGWRPPDLSGLRLVVQPHCHHHSVLGWDADRALLARTGAEVEELAGCCGLAGNWGMERGHYETSVAVARTALLPALERRSGSTGPGGGTVVLADGFSCRTQIDQLAGVPALTLAQLLAAPPGPPGPPGPAGPAG</sequence>
<evidence type="ECO:0000256" key="2">
    <source>
        <dbReference type="ARBA" id="ARBA00022630"/>
    </source>
</evidence>
<comment type="cofactor">
    <cofactor evidence="1">
        <name>FAD</name>
        <dbReference type="ChEBI" id="CHEBI:57692"/>
    </cofactor>
</comment>
<dbReference type="GO" id="GO:1903457">
    <property type="term" value="P:lactate catabolic process"/>
    <property type="evidence" value="ECO:0007669"/>
    <property type="project" value="TreeGrafter"/>
</dbReference>
<dbReference type="Pfam" id="PF01565">
    <property type="entry name" value="FAD_binding_4"/>
    <property type="match status" value="1"/>
</dbReference>
<dbReference type="InterPro" id="IPR017900">
    <property type="entry name" value="4Fe4S_Fe_S_CS"/>
</dbReference>
<evidence type="ECO:0000256" key="7">
    <source>
        <dbReference type="ARBA" id="ARBA00023014"/>
    </source>
</evidence>
<dbReference type="PROSITE" id="PS00198">
    <property type="entry name" value="4FE4S_FER_1"/>
    <property type="match status" value="1"/>
</dbReference>
<dbReference type="GO" id="GO:0051536">
    <property type="term" value="F:iron-sulfur cluster binding"/>
    <property type="evidence" value="ECO:0007669"/>
    <property type="project" value="UniProtKB-KW"/>
</dbReference>
<dbReference type="GO" id="GO:0046872">
    <property type="term" value="F:metal ion binding"/>
    <property type="evidence" value="ECO:0007669"/>
    <property type="project" value="UniProtKB-KW"/>
</dbReference>
<evidence type="ECO:0000256" key="4">
    <source>
        <dbReference type="ARBA" id="ARBA00022827"/>
    </source>
</evidence>
<gene>
    <name evidence="10" type="ORF">GCM10011594_23900</name>
</gene>
<dbReference type="PROSITE" id="PS51387">
    <property type="entry name" value="FAD_PCMH"/>
    <property type="match status" value="1"/>
</dbReference>
<dbReference type="Pfam" id="PF02913">
    <property type="entry name" value="FAD-oxidase_C"/>
    <property type="match status" value="1"/>
</dbReference>
<keyword evidence="2" id="KW-0285">Flavoprotein</keyword>
<evidence type="ECO:0000256" key="6">
    <source>
        <dbReference type="ARBA" id="ARBA00023004"/>
    </source>
</evidence>
<evidence type="ECO:0000313" key="11">
    <source>
        <dbReference type="Proteomes" id="UP000655208"/>
    </source>
</evidence>
<dbReference type="Gene3D" id="3.30.465.10">
    <property type="match status" value="1"/>
</dbReference>
<dbReference type="GO" id="GO:0071949">
    <property type="term" value="F:FAD binding"/>
    <property type="evidence" value="ECO:0007669"/>
    <property type="project" value="InterPro"/>
</dbReference>
<dbReference type="InterPro" id="IPR017896">
    <property type="entry name" value="4Fe4S_Fe-S-bd"/>
</dbReference>
<dbReference type="InterPro" id="IPR016164">
    <property type="entry name" value="FAD-linked_Oxase-like_C"/>
</dbReference>
<dbReference type="SUPFAM" id="SSF46548">
    <property type="entry name" value="alpha-helical ferredoxin"/>
    <property type="match status" value="1"/>
</dbReference>
<dbReference type="Pfam" id="PF13183">
    <property type="entry name" value="Fer4_8"/>
    <property type="match status" value="1"/>
</dbReference>
<evidence type="ECO:0000256" key="5">
    <source>
        <dbReference type="ARBA" id="ARBA00023002"/>
    </source>
</evidence>
<feature type="domain" description="4Fe-4S ferredoxin-type" evidence="8">
    <location>
        <begin position="595"/>
        <end position="626"/>
    </location>
</feature>
<keyword evidence="5" id="KW-0560">Oxidoreductase</keyword>
<dbReference type="InterPro" id="IPR004113">
    <property type="entry name" value="FAD-bd_oxidored_4_C"/>
</dbReference>
<dbReference type="InterPro" id="IPR016166">
    <property type="entry name" value="FAD-bd_PCMH"/>
</dbReference>
<dbReference type="AlphaFoldDB" id="A0A917WGU1"/>
<dbReference type="EMBL" id="BMNA01000004">
    <property type="protein sequence ID" value="GGM02985.1"/>
    <property type="molecule type" value="Genomic_DNA"/>
</dbReference>
<keyword evidence="3" id="KW-0479">Metal-binding</keyword>
<evidence type="ECO:0000259" key="9">
    <source>
        <dbReference type="PROSITE" id="PS51387"/>
    </source>
</evidence>